<dbReference type="Proteomes" id="UP000002785">
    <property type="component" value="Chromosome"/>
</dbReference>
<gene>
    <name evidence="2" type="ORF">SSEG_06296</name>
</gene>
<dbReference type="AlphaFoldDB" id="B5I3Q1"/>
<feature type="region of interest" description="Disordered" evidence="1">
    <location>
        <begin position="286"/>
        <end position="309"/>
    </location>
</feature>
<feature type="compositionally biased region" description="Basic and acidic residues" evidence="1">
    <location>
        <begin position="501"/>
        <end position="512"/>
    </location>
</feature>
<keyword evidence="3" id="KW-1185">Reference proteome</keyword>
<dbReference type="InterPro" id="IPR011659">
    <property type="entry name" value="WD40"/>
</dbReference>
<dbReference type="InterPro" id="IPR011042">
    <property type="entry name" value="6-blade_b-propeller_TolB-like"/>
</dbReference>
<dbReference type="HOGENOM" id="CLU_393644_0_0_11"/>
<dbReference type="Gene3D" id="2.120.10.30">
    <property type="entry name" value="TolB, C-terminal domain"/>
    <property type="match status" value="1"/>
</dbReference>
<evidence type="ECO:0000313" key="3">
    <source>
        <dbReference type="Proteomes" id="UP000002785"/>
    </source>
</evidence>
<feature type="compositionally biased region" description="Basic residues" evidence="1">
    <location>
        <begin position="601"/>
        <end position="614"/>
    </location>
</feature>
<dbReference type="EMBL" id="CM000951">
    <property type="protein sequence ID" value="EDY59706.2"/>
    <property type="molecule type" value="Genomic_DNA"/>
</dbReference>
<feature type="compositionally biased region" description="Basic and acidic residues" evidence="1">
    <location>
        <begin position="357"/>
        <end position="368"/>
    </location>
</feature>
<proteinExistence type="predicted"/>
<dbReference type="Pfam" id="PF07676">
    <property type="entry name" value="PD40"/>
    <property type="match status" value="1"/>
</dbReference>
<feature type="region of interest" description="Disordered" evidence="1">
    <location>
        <begin position="332"/>
        <end position="447"/>
    </location>
</feature>
<dbReference type="eggNOG" id="COG0823">
    <property type="taxonomic scope" value="Bacteria"/>
</dbReference>
<reference evidence="2" key="1">
    <citation type="submission" date="2009-10" db="EMBL/GenBank/DDBJ databases">
        <title>The genome sequence of Streptomyces sviceus strain ATCC 29083.</title>
        <authorList>
            <consortium name="The Broad Institute Genome Sequencing Platform"/>
            <consortium name="Broad Institute Microbial Sequencing Center"/>
            <person name="Fischbach M."/>
            <person name="Godfrey P."/>
            <person name="Ward D."/>
            <person name="Young S."/>
            <person name="Zeng Q."/>
            <person name="Koehrsen M."/>
            <person name="Alvarado L."/>
            <person name="Berlin A.M."/>
            <person name="Bochicchio J."/>
            <person name="Borenstein D."/>
            <person name="Chapman S.B."/>
            <person name="Chen Z."/>
            <person name="Engels R."/>
            <person name="Freedman E."/>
            <person name="Gellesch M."/>
            <person name="Goldberg J."/>
            <person name="Griggs A."/>
            <person name="Gujja S."/>
            <person name="Heilman E.R."/>
            <person name="Heiman D.I."/>
            <person name="Hepburn T.A."/>
            <person name="Howarth C."/>
            <person name="Jen D."/>
            <person name="Larson L."/>
            <person name="Lewis B."/>
            <person name="Mehta T."/>
            <person name="Park D."/>
            <person name="Pearson M."/>
            <person name="Richards J."/>
            <person name="Roberts A."/>
            <person name="Saif S."/>
            <person name="Shea T.D."/>
            <person name="Shenoy N."/>
            <person name="Sisk P."/>
            <person name="Stolte C."/>
            <person name="Sykes S.N."/>
            <person name="Thomson T."/>
            <person name="Walk T."/>
            <person name="White J."/>
            <person name="Yandava C."/>
            <person name="Straight P."/>
            <person name="Clardy J."/>
            <person name="Hung D."/>
            <person name="Kolter R."/>
            <person name="Mekalanos J."/>
            <person name="Walker S."/>
            <person name="Walsh C.T."/>
            <person name="Wieland-Brown L.C."/>
            <person name="Haas B."/>
            <person name="Nusbaum C."/>
            <person name="Birren B."/>
        </authorList>
    </citation>
    <scope>NUCLEOTIDE SEQUENCE [LARGE SCALE GENOMIC DNA]</scope>
    <source>
        <strain evidence="2">ATCC 29083</strain>
    </source>
</reference>
<sequence>MTESSGGPSTFRDLSALVACPRVNSLALSVDGTRLVAAVQSLSGDGTRFVSGLWEIDPTGERDALRLTRSDRGESAPVFGPDGTLYFLSGRAAADGDADEDQGAALWALPPRGEAVVVARHPGGIAAVTVARDSGALCHTAGLLPGAADAEAHGKLRAARQDAKVTAILYDAGPTRAWDHDLGPEEPHTFVRSGTDAEPVVAGGQGVGLEDPGDAALSPDGTRVAYRRFVPGRVPDEHRTAVVVADAVSGEEIHVVGDREHLYEAPRFTHDGSAVVCCRMRYPTYDETLGRDPRPDRPGRRRGAGPAARVRQLARWRGLFTGGRHAVLHVRRARARTRLPPRPGRQRHAAHRVGRVRLADRGPRRADALRPAPRGRRAADARPDRRRRRRPDSGRAARPGSRRRAARHTHRGARGGGRRVRTARLARAARRRVRRATRPAARRRPRRTAVQLERLDLAVEPVAVRRARLCGAAARSSPVDRLRADQPPARLGAVGRPPLHGCDHADRRDRGPQRHRCLTYGARGRLVRRIHGEPGRHQHGPVQGDHQPCGPVGPADVPGRHRCAVVLPADLRRPADPPRAVRGRLAAPGRREDQHPDAGHPRRQGLPRARRAGRHALPGTAAARGPREVPLLPGREPLGPEAEPHTPVVRDVPQLPGPPRPRRRMAAARPAVSEPSRTALGSADLRPRPSGPPRPSHRVAPQPRQPRRPRTLHACTRSHARRHAGRATPGDGCARHRQE</sequence>
<organism evidence="2 3">
    <name type="scientific">Streptomyces sviceus (strain ATCC 29083 / DSM 924 / JCM 4929 / NBRC 13980 / NCIMB 11184 / NRRL 5439 / UC 5370)</name>
    <dbReference type="NCBI Taxonomy" id="463191"/>
    <lineage>
        <taxon>Bacteria</taxon>
        <taxon>Bacillati</taxon>
        <taxon>Actinomycetota</taxon>
        <taxon>Actinomycetes</taxon>
        <taxon>Kitasatosporales</taxon>
        <taxon>Streptomycetaceae</taxon>
        <taxon>Streptomyces</taxon>
    </lineage>
</organism>
<feature type="compositionally biased region" description="Low complexity" evidence="1">
    <location>
        <begin position="628"/>
        <end position="641"/>
    </location>
</feature>
<feature type="compositionally biased region" description="Basic and acidic residues" evidence="1">
    <location>
        <begin position="589"/>
        <end position="600"/>
    </location>
</feature>
<evidence type="ECO:0000256" key="1">
    <source>
        <dbReference type="SAM" id="MobiDB-lite"/>
    </source>
</evidence>
<feature type="compositionally biased region" description="Basic residues" evidence="1">
    <location>
        <begin position="332"/>
        <end position="355"/>
    </location>
</feature>
<name>B5I3Q1_STRX2</name>
<dbReference type="SUPFAM" id="SSF69304">
    <property type="entry name" value="Tricorn protease N-terminal domain"/>
    <property type="match status" value="1"/>
</dbReference>
<feature type="compositionally biased region" description="Basic residues" evidence="1">
    <location>
        <begin position="705"/>
        <end position="725"/>
    </location>
</feature>
<feature type="region of interest" description="Disordered" evidence="1">
    <location>
        <begin position="488"/>
        <end position="512"/>
    </location>
</feature>
<protein>
    <submittedName>
        <fullName evidence="2">Uncharacterized protein</fullName>
    </submittedName>
</protein>
<feature type="region of interest" description="Disordered" evidence="1">
    <location>
        <begin position="568"/>
        <end position="739"/>
    </location>
</feature>
<feature type="compositionally biased region" description="Basic and acidic residues" evidence="1">
    <location>
        <begin position="288"/>
        <end position="298"/>
    </location>
</feature>
<accession>B5I3Q1</accession>
<feature type="compositionally biased region" description="Basic residues" evidence="1">
    <location>
        <begin position="400"/>
        <end position="447"/>
    </location>
</feature>
<evidence type="ECO:0000313" key="2">
    <source>
        <dbReference type="EMBL" id="EDY59706.2"/>
    </source>
</evidence>